<dbReference type="Pfam" id="PF00069">
    <property type="entry name" value="Pkinase"/>
    <property type="match status" value="1"/>
</dbReference>
<evidence type="ECO:0000256" key="4">
    <source>
        <dbReference type="ARBA" id="ARBA00022777"/>
    </source>
</evidence>
<dbReference type="PROSITE" id="PS50011">
    <property type="entry name" value="PROTEIN_KINASE_DOM"/>
    <property type="match status" value="1"/>
</dbReference>
<proteinExistence type="predicted"/>
<evidence type="ECO:0000313" key="9">
    <source>
        <dbReference type="Proteomes" id="UP001353858"/>
    </source>
</evidence>
<feature type="region of interest" description="Disordered" evidence="6">
    <location>
        <begin position="388"/>
        <end position="448"/>
    </location>
</feature>
<keyword evidence="1" id="KW-0723">Serine/threonine-protein kinase</keyword>
<keyword evidence="3" id="KW-0547">Nucleotide-binding</keyword>
<comment type="caution">
    <text evidence="8">The sequence shown here is derived from an EMBL/GenBank/DDBJ whole genome shotgun (WGS) entry which is preliminary data.</text>
</comment>
<evidence type="ECO:0000256" key="6">
    <source>
        <dbReference type="SAM" id="MobiDB-lite"/>
    </source>
</evidence>
<evidence type="ECO:0000313" key="8">
    <source>
        <dbReference type="EMBL" id="KAK4884141.1"/>
    </source>
</evidence>
<dbReference type="PANTHER" id="PTHR24346:SF82">
    <property type="entry name" value="KP78A-RELATED"/>
    <property type="match status" value="1"/>
</dbReference>
<feature type="region of interest" description="Disordered" evidence="6">
    <location>
        <begin position="482"/>
        <end position="516"/>
    </location>
</feature>
<dbReference type="PANTHER" id="PTHR24346">
    <property type="entry name" value="MAP/MICROTUBULE AFFINITY-REGULATING KINASE"/>
    <property type="match status" value="1"/>
</dbReference>
<feature type="region of interest" description="Disordered" evidence="6">
    <location>
        <begin position="611"/>
        <end position="635"/>
    </location>
</feature>
<dbReference type="InterPro" id="IPR000719">
    <property type="entry name" value="Prot_kinase_dom"/>
</dbReference>
<sequence>MKKPKKTTLSKRFQLLQDIEEMEKTQPSTSKVNEVAVKIMDITQIKEDYILKNLHREAKIMSQLRHPSIVSLFQTMQNGNIYYLVSELVGGGDLCTFIKSQKYGKLDERNTKVYARQLISATAHMHNIGIVHRDLKMENVMVNSIRTQIKIVDFGLSNTYSCNSPLRTHCGSPEYAAPELFIPGKSYGPEVDVWSLGVILFGMVAGQLPFIALHEDNVTSQERRKKLLVQINKGYSNVQRKMLALVSPEFRSLVARMLVADAIKRITITELLLHSWATDKGRKTIVVNPMTQLDDDWKITVMKQVGSILRLEWRTVKYAIIAEPYGDVAGTYNILLHKLYSQRLEGDGITKTNPDHTNTIAITNLTKTISKEVDKIYVKKRIERVKSPSVHKLQKVSTDNTPRSRSSKRPTSTDKRPQTSSGGYRNRKMRDSSTVASGQERPILTADARNRMELDNDIKFNMRTWNYPKPINYNEFPTKITRTNSQHRPQSRSASKSNKKTSTLLKSNNGTPAANTKNEVYVVGSKGISKVLLKKKTQERDVIETSHGESSVLDRTKNKSDTHSINKRFISATTPNKGNRLIAVIGTSSDPKSISPTTDQKIQQIRSRRVVTSKPTPNVERRMHEEGEIQKPRPYSTSLAKSASAQRNILSDPIARSIAGYLAKNMPNKMITRNVRNTPTAETYK</sequence>
<feature type="compositionally biased region" description="Polar residues" evidence="6">
    <location>
        <begin position="482"/>
        <end position="494"/>
    </location>
</feature>
<dbReference type="AlphaFoldDB" id="A0AAN7PK37"/>
<evidence type="ECO:0000256" key="2">
    <source>
        <dbReference type="ARBA" id="ARBA00022679"/>
    </source>
</evidence>
<protein>
    <recommendedName>
        <fullName evidence="7">Protein kinase domain-containing protein</fullName>
    </recommendedName>
</protein>
<keyword evidence="2" id="KW-0808">Transferase</keyword>
<dbReference type="GO" id="GO:0005737">
    <property type="term" value="C:cytoplasm"/>
    <property type="evidence" value="ECO:0007669"/>
    <property type="project" value="TreeGrafter"/>
</dbReference>
<dbReference type="Proteomes" id="UP001353858">
    <property type="component" value="Unassembled WGS sequence"/>
</dbReference>
<keyword evidence="5" id="KW-0067">ATP-binding</keyword>
<accession>A0AAN7PK37</accession>
<dbReference type="InterPro" id="IPR008271">
    <property type="entry name" value="Ser/Thr_kinase_AS"/>
</dbReference>
<dbReference type="SUPFAM" id="SSF56112">
    <property type="entry name" value="Protein kinase-like (PK-like)"/>
    <property type="match status" value="1"/>
</dbReference>
<feature type="compositionally biased region" description="Basic and acidic residues" evidence="6">
    <location>
        <begin position="619"/>
        <end position="631"/>
    </location>
</feature>
<feature type="compositionally biased region" description="Low complexity" evidence="6">
    <location>
        <begin position="500"/>
        <end position="509"/>
    </location>
</feature>
<dbReference type="GO" id="GO:0035556">
    <property type="term" value="P:intracellular signal transduction"/>
    <property type="evidence" value="ECO:0007669"/>
    <property type="project" value="TreeGrafter"/>
</dbReference>
<evidence type="ECO:0000256" key="1">
    <source>
        <dbReference type="ARBA" id="ARBA00022527"/>
    </source>
</evidence>
<dbReference type="FunFam" id="1.10.510.10:FF:000571">
    <property type="entry name" value="Maternal embryonic leucine zipper kinase"/>
    <property type="match status" value="1"/>
</dbReference>
<organism evidence="8 9">
    <name type="scientific">Aquatica leii</name>
    <dbReference type="NCBI Taxonomy" id="1421715"/>
    <lineage>
        <taxon>Eukaryota</taxon>
        <taxon>Metazoa</taxon>
        <taxon>Ecdysozoa</taxon>
        <taxon>Arthropoda</taxon>
        <taxon>Hexapoda</taxon>
        <taxon>Insecta</taxon>
        <taxon>Pterygota</taxon>
        <taxon>Neoptera</taxon>
        <taxon>Endopterygota</taxon>
        <taxon>Coleoptera</taxon>
        <taxon>Polyphaga</taxon>
        <taxon>Elateriformia</taxon>
        <taxon>Elateroidea</taxon>
        <taxon>Lampyridae</taxon>
        <taxon>Luciolinae</taxon>
        <taxon>Aquatica</taxon>
    </lineage>
</organism>
<dbReference type="PROSITE" id="PS00108">
    <property type="entry name" value="PROTEIN_KINASE_ST"/>
    <property type="match status" value="1"/>
</dbReference>
<keyword evidence="9" id="KW-1185">Reference proteome</keyword>
<name>A0AAN7PK37_9COLE</name>
<evidence type="ECO:0000256" key="5">
    <source>
        <dbReference type="ARBA" id="ARBA00022840"/>
    </source>
</evidence>
<reference evidence="9" key="1">
    <citation type="submission" date="2023-01" db="EMBL/GenBank/DDBJ databases">
        <title>Key to firefly adult light organ development and bioluminescence: homeobox transcription factors regulate luciferase expression and transportation to peroxisome.</title>
        <authorList>
            <person name="Fu X."/>
        </authorList>
    </citation>
    <scope>NUCLEOTIDE SEQUENCE [LARGE SCALE GENOMIC DNA]</scope>
</reference>
<feature type="domain" description="Protein kinase" evidence="7">
    <location>
        <begin position="1"/>
        <end position="277"/>
    </location>
</feature>
<dbReference type="EMBL" id="JARPUR010000001">
    <property type="protein sequence ID" value="KAK4884141.1"/>
    <property type="molecule type" value="Genomic_DNA"/>
</dbReference>
<gene>
    <name evidence="8" type="ORF">RN001_000412</name>
</gene>
<dbReference type="GO" id="GO:0005524">
    <property type="term" value="F:ATP binding"/>
    <property type="evidence" value="ECO:0007669"/>
    <property type="project" value="UniProtKB-KW"/>
</dbReference>
<dbReference type="SMART" id="SM00220">
    <property type="entry name" value="S_TKc"/>
    <property type="match status" value="1"/>
</dbReference>
<dbReference type="Gene3D" id="1.10.510.10">
    <property type="entry name" value="Transferase(Phosphotransferase) domain 1"/>
    <property type="match status" value="1"/>
</dbReference>
<dbReference type="InterPro" id="IPR011009">
    <property type="entry name" value="Kinase-like_dom_sf"/>
</dbReference>
<dbReference type="GO" id="GO:0004674">
    <property type="term" value="F:protein serine/threonine kinase activity"/>
    <property type="evidence" value="ECO:0007669"/>
    <property type="project" value="UniProtKB-KW"/>
</dbReference>
<evidence type="ECO:0000256" key="3">
    <source>
        <dbReference type="ARBA" id="ARBA00022741"/>
    </source>
</evidence>
<keyword evidence="4" id="KW-0418">Kinase</keyword>
<evidence type="ECO:0000259" key="7">
    <source>
        <dbReference type="PROSITE" id="PS50011"/>
    </source>
</evidence>